<organism evidence="1 2">
    <name type="scientific">Campylobacter concisus</name>
    <dbReference type="NCBI Taxonomy" id="199"/>
    <lineage>
        <taxon>Bacteria</taxon>
        <taxon>Pseudomonadati</taxon>
        <taxon>Campylobacterota</taxon>
        <taxon>Epsilonproteobacteria</taxon>
        <taxon>Campylobacterales</taxon>
        <taxon>Campylobacteraceae</taxon>
        <taxon>Campylobacter</taxon>
    </lineage>
</organism>
<reference evidence="1 2" key="1">
    <citation type="journal article" date="2018" name="Emerg. Microbes Infect.">
        <title>Genomic analysis of oral Campylobacter concisus strains identified a potential bacterial molecular marker associated with active Crohn's disease.</title>
        <authorList>
            <person name="Liu F."/>
            <person name="Ma R."/>
            <person name="Tay C.Y.A."/>
            <person name="Octavia S."/>
            <person name="Lan R."/>
            <person name="Chung H.K.L."/>
            <person name="Riordan S.M."/>
            <person name="Grimm M.C."/>
            <person name="Leong R.W."/>
            <person name="Tanaka M.M."/>
            <person name="Connor S."/>
            <person name="Zhang L."/>
        </authorList>
    </citation>
    <scope>NUCLEOTIDE SEQUENCE [LARGE SCALE GENOMIC DNA]</scope>
    <source>
        <strain evidence="1 2">P1CDO2</strain>
    </source>
</reference>
<sequence length="76" mass="8839">MTTQERILLIDSAIDDVLDNLKDGIEIKEYWIDNLKVVKRSPLELISELRRIRASIIKDAQKAKATSKTYIFGDRY</sequence>
<proteinExistence type="predicted"/>
<dbReference type="AlphaFoldDB" id="A0A7S9WR55"/>
<dbReference type="Proteomes" id="UP000594508">
    <property type="component" value="Chromosome"/>
</dbReference>
<evidence type="ECO:0000313" key="1">
    <source>
        <dbReference type="EMBL" id="QPH90184.1"/>
    </source>
</evidence>
<name>A0A7S9WR55_9BACT</name>
<dbReference type="RefSeq" id="WP_103601941.1">
    <property type="nucleotide sequence ID" value="NZ_CP060707.1"/>
</dbReference>
<accession>A0A7S9WR55</accession>
<dbReference type="EMBL" id="CP060707">
    <property type="protein sequence ID" value="QPH90184.1"/>
    <property type="molecule type" value="Genomic_DNA"/>
</dbReference>
<evidence type="ECO:0000313" key="2">
    <source>
        <dbReference type="Proteomes" id="UP000594508"/>
    </source>
</evidence>
<protein>
    <submittedName>
        <fullName evidence="1">Uncharacterized protein</fullName>
    </submittedName>
</protein>
<gene>
    <name evidence="1" type="ORF">CVT00_01170</name>
</gene>